<proteinExistence type="predicted"/>
<accession>L7E2I9</accession>
<protein>
    <submittedName>
        <fullName evidence="1">Uncharacterized protein</fullName>
    </submittedName>
</protein>
<gene>
    <name evidence="1" type="ORF">O53_2456</name>
</gene>
<dbReference type="PATRIC" id="fig|1134457.3.peg.1968"/>
<evidence type="ECO:0000313" key="2">
    <source>
        <dbReference type="Proteomes" id="UP000010932"/>
    </source>
</evidence>
<sequence>MLYDKNIITKLVGFCYLDLNDKISNRTPHPQKAIALGVPIPSNDNFRV</sequence>
<dbReference type="Proteomes" id="UP000010932">
    <property type="component" value="Unassembled WGS sequence"/>
</dbReference>
<dbReference type="EMBL" id="ANKQ01000002">
    <property type="protein sequence ID" value="ELP53650.1"/>
    <property type="molecule type" value="Genomic_DNA"/>
</dbReference>
<name>L7E2I9_MICAE</name>
<dbReference type="AlphaFoldDB" id="L7E2I9"/>
<evidence type="ECO:0000313" key="1">
    <source>
        <dbReference type="EMBL" id="ELP53650.1"/>
    </source>
</evidence>
<comment type="caution">
    <text evidence="1">The sequence shown here is derived from an EMBL/GenBank/DDBJ whole genome shotgun (WGS) entry which is preliminary data.</text>
</comment>
<reference evidence="1 2" key="1">
    <citation type="journal article" date="2013" name="Genome Announc.">
        <title>Whole-Genome Sequence of Microcystis aeruginosa TAIHU98, a Nontoxic Bloom-Forming Strain Isolated from Taihu Lake, China.</title>
        <authorList>
            <person name="Yang C."/>
            <person name="Zhang W."/>
            <person name="Ren M."/>
            <person name="Song L."/>
            <person name="Li T."/>
            <person name="Zhao J."/>
        </authorList>
    </citation>
    <scope>NUCLEOTIDE SEQUENCE [LARGE SCALE GENOMIC DNA]</scope>
    <source>
        <strain evidence="1 2">TAIHU98</strain>
    </source>
</reference>
<organism evidence="1 2">
    <name type="scientific">Microcystis aeruginosa TAIHU98</name>
    <dbReference type="NCBI Taxonomy" id="1134457"/>
    <lineage>
        <taxon>Bacteria</taxon>
        <taxon>Bacillati</taxon>
        <taxon>Cyanobacteriota</taxon>
        <taxon>Cyanophyceae</taxon>
        <taxon>Oscillatoriophycideae</taxon>
        <taxon>Chroococcales</taxon>
        <taxon>Microcystaceae</taxon>
        <taxon>Microcystis</taxon>
    </lineage>
</organism>